<dbReference type="CDD" id="cd10912">
    <property type="entry name" value="PIN_YacP-like"/>
    <property type="match status" value="1"/>
</dbReference>
<name>A0A6L5GQE3_9FIRM</name>
<protein>
    <submittedName>
        <fullName evidence="1">NYN domain-containing protein</fullName>
    </submittedName>
</protein>
<gene>
    <name evidence="1" type="ORF">FRC53_03390</name>
</gene>
<organism evidence="1 2">
    <name type="scientific">Candidatus Pseudoramibacter fermentans</name>
    <dbReference type="NCBI Taxonomy" id="2594427"/>
    <lineage>
        <taxon>Bacteria</taxon>
        <taxon>Bacillati</taxon>
        <taxon>Bacillota</taxon>
        <taxon>Clostridia</taxon>
        <taxon>Eubacteriales</taxon>
        <taxon>Eubacteriaceae</taxon>
        <taxon>Pseudoramibacter</taxon>
    </lineage>
</organism>
<sequence>MPADKPTLIVDGYNVIHERAHEANRPVGDLESERARLIDELADYSGYRGVNTVVVFDAYNRKDFEEREVTVSGIRVVFTKFGETADTYIEALVYALLGSHREARRANRQRRVEVVSSDSAVQQLILGGGATRMSSRELLLDFKAVKKRAAKAKLHKTQAAPAHNRLSESMNADVAEILDGMRKSDVDE</sequence>
<dbReference type="InterPro" id="IPR010298">
    <property type="entry name" value="YacP-like"/>
</dbReference>
<dbReference type="PANTHER" id="PTHR34547">
    <property type="entry name" value="YACP-LIKE NYN DOMAIN PROTEIN"/>
    <property type="match status" value="1"/>
</dbReference>
<comment type="caution">
    <text evidence="1">The sequence shown here is derived from an EMBL/GenBank/DDBJ whole genome shotgun (WGS) entry which is preliminary data.</text>
</comment>
<dbReference type="EMBL" id="VOGB01000004">
    <property type="protein sequence ID" value="MQM72471.1"/>
    <property type="molecule type" value="Genomic_DNA"/>
</dbReference>
<reference evidence="1" key="1">
    <citation type="journal article" date="2020" name="Appl. Environ. Microbiol.">
        <title>Medium-Chain Fatty Acid Synthesis by 'Candidatus Weimeria bifida' gen. nov., sp. nov., and 'Candidatus Pseudoramibacter fermentans' sp. nov.</title>
        <authorList>
            <person name="Scarborough M.J."/>
            <person name="Myers K.S."/>
            <person name="Donohue T.J."/>
            <person name="Noguera D.R."/>
        </authorList>
    </citation>
    <scope>NUCLEOTIDE SEQUENCE</scope>
    <source>
        <strain evidence="1">EUB1.1</strain>
    </source>
</reference>
<dbReference type="Pfam" id="PF05991">
    <property type="entry name" value="NYN_YacP"/>
    <property type="match status" value="1"/>
</dbReference>
<keyword evidence="2" id="KW-1185">Reference proteome</keyword>
<accession>A0A6L5GQE3</accession>
<dbReference type="AlphaFoldDB" id="A0A6L5GQE3"/>
<dbReference type="PANTHER" id="PTHR34547:SF1">
    <property type="entry name" value="YACP-LIKE NYN DOMAIN PROTEIN"/>
    <property type="match status" value="1"/>
</dbReference>
<dbReference type="Proteomes" id="UP000473648">
    <property type="component" value="Unassembled WGS sequence"/>
</dbReference>
<proteinExistence type="predicted"/>
<evidence type="ECO:0000313" key="1">
    <source>
        <dbReference type="EMBL" id="MQM72471.1"/>
    </source>
</evidence>
<evidence type="ECO:0000313" key="2">
    <source>
        <dbReference type="Proteomes" id="UP000473648"/>
    </source>
</evidence>